<proteinExistence type="predicted"/>
<dbReference type="InterPro" id="IPR000843">
    <property type="entry name" value="HTH_LacI"/>
</dbReference>
<dbReference type="InterPro" id="IPR010982">
    <property type="entry name" value="Lambda_DNA-bd_dom_sf"/>
</dbReference>
<dbReference type="Gene3D" id="3.40.50.2300">
    <property type="match status" value="2"/>
</dbReference>
<protein>
    <submittedName>
        <fullName evidence="5">Transcriptional regulator, LacI family</fullName>
    </submittedName>
</protein>
<dbReference type="RefSeq" id="WP_091684891.1">
    <property type="nucleotide sequence ID" value="NZ_BAABFM010000013.1"/>
</dbReference>
<evidence type="ECO:0000256" key="1">
    <source>
        <dbReference type="ARBA" id="ARBA00023015"/>
    </source>
</evidence>
<gene>
    <name evidence="5" type="ORF">SAMN04489757_10619</name>
</gene>
<dbReference type="SUPFAM" id="SSF47413">
    <property type="entry name" value="lambda repressor-like DNA-binding domains"/>
    <property type="match status" value="1"/>
</dbReference>
<evidence type="ECO:0000313" key="6">
    <source>
        <dbReference type="Proteomes" id="UP000198806"/>
    </source>
</evidence>
<keyword evidence="1" id="KW-0805">Transcription regulation</keyword>
<dbReference type="CDD" id="cd01392">
    <property type="entry name" value="HTH_LacI"/>
    <property type="match status" value="1"/>
</dbReference>
<sequence>MITIKDVAKESGVAISTVSNVLNNVDVVAPETRQKVIDAVEKLKYVPNMNAKFLKSNKKNTLGLFLPSVQGDFYKMLMQSIHLQFMRKGYMLNIYVSNGNTSEEIYGMIISSGVQGAIVFNEYLSDEYIHRIAKSKMPIVFIDREISGDHMSSILIDNGKGAALATEYLIKQGHRRIGYIHGIDNSDDCKRYQSFCNVMNKYQLPLDEDIILRGYFEEAIAYSEMRVLLMKGIKMPDAFFCGNDEMAWGCIRALTEAGVKVPDQVSIVGFDDNTLASYYSPPLTTIHSPVTELGSRSALELMRLVENDEPTEGIISSLSPELIIRESCKVKI</sequence>
<dbReference type="Pfam" id="PF00356">
    <property type="entry name" value="LacI"/>
    <property type="match status" value="1"/>
</dbReference>
<evidence type="ECO:0000256" key="2">
    <source>
        <dbReference type="ARBA" id="ARBA00023125"/>
    </source>
</evidence>
<dbReference type="CDD" id="cd06267">
    <property type="entry name" value="PBP1_LacI_sugar_binding-like"/>
    <property type="match status" value="1"/>
</dbReference>
<dbReference type="Proteomes" id="UP000198806">
    <property type="component" value="Unassembled WGS sequence"/>
</dbReference>
<dbReference type="Pfam" id="PF13377">
    <property type="entry name" value="Peripla_BP_3"/>
    <property type="match status" value="1"/>
</dbReference>
<dbReference type="SMART" id="SM00354">
    <property type="entry name" value="HTH_LACI"/>
    <property type="match status" value="1"/>
</dbReference>
<feature type="domain" description="HTH lacI-type" evidence="4">
    <location>
        <begin position="2"/>
        <end position="56"/>
    </location>
</feature>
<reference evidence="5 6" key="1">
    <citation type="submission" date="2016-10" db="EMBL/GenBank/DDBJ databases">
        <authorList>
            <person name="de Groot N.N."/>
        </authorList>
    </citation>
    <scope>NUCLEOTIDE SEQUENCE [LARGE SCALE GENOMIC DNA]</scope>
    <source>
        <strain evidence="5 6">DSM 1283</strain>
    </source>
</reference>
<dbReference type="PANTHER" id="PTHR30146">
    <property type="entry name" value="LACI-RELATED TRANSCRIPTIONAL REPRESSOR"/>
    <property type="match status" value="1"/>
</dbReference>
<dbReference type="SUPFAM" id="SSF53822">
    <property type="entry name" value="Periplasmic binding protein-like I"/>
    <property type="match status" value="1"/>
</dbReference>
<dbReference type="OrthoDB" id="9789891at2"/>
<dbReference type="EMBL" id="FOWD01000006">
    <property type="protein sequence ID" value="SFN98948.1"/>
    <property type="molecule type" value="Genomic_DNA"/>
</dbReference>
<keyword evidence="3" id="KW-0804">Transcription</keyword>
<dbReference type="InterPro" id="IPR046335">
    <property type="entry name" value="LacI/GalR-like_sensor"/>
</dbReference>
<evidence type="ECO:0000256" key="3">
    <source>
        <dbReference type="ARBA" id="ARBA00023163"/>
    </source>
</evidence>
<dbReference type="PRINTS" id="PR00036">
    <property type="entry name" value="HTHLACI"/>
</dbReference>
<dbReference type="STRING" id="1527.SAMN04489757_10619"/>
<accession>A0A1I5DIC4</accession>
<dbReference type="Gene3D" id="1.10.260.40">
    <property type="entry name" value="lambda repressor-like DNA-binding domains"/>
    <property type="match status" value="1"/>
</dbReference>
<dbReference type="PROSITE" id="PS50932">
    <property type="entry name" value="HTH_LACI_2"/>
    <property type="match status" value="1"/>
</dbReference>
<keyword evidence="6" id="KW-1185">Reference proteome</keyword>
<dbReference type="GO" id="GO:0000976">
    <property type="term" value="F:transcription cis-regulatory region binding"/>
    <property type="evidence" value="ECO:0007669"/>
    <property type="project" value="TreeGrafter"/>
</dbReference>
<dbReference type="PANTHER" id="PTHR30146:SF109">
    <property type="entry name" value="HTH-TYPE TRANSCRIPTIONAL REGULATOR GALS"/>
    <property type="match status" value="1"/>
</dbReference>
<dbReference type="AlphaFoldDB" id="A0A1I5DIC4"/>
<name>A0A1I5DIC4_9FIRM</name>
<evidence type="ECO:0000313" key="5">
    <source>
        <dbReference type="EMBL" id="SFN98948.1"/>
    </source>
</evidence>
<keyword evidence="2" id="KW-0238">DNA-binding</keyword>
<evidence type="ECO:0000259" key="4">
    <source>
        <dbReference type="PROSITE" id="PS50932"/>
    </source>
</evidence>
<organism evidence="5 6">
    <name type="scientific">Anaerocolumna aminovalerica</name>
    <dbReference type="NCBI Taxonomy" id="1527"/>
    <lineage>
        <taxon>Bacteria</taxon>
        <taxon>Bacillati</taxon>
        <taxon>Bacillota</taxon>
        <taxon>Clostridia</taxon>
        <taxon>Lachnospirales</taxon>
        <taxon>Lachnospiraceae</taxon>
        <taxon>Anaerocolumna</taxon>
    </lineage>
</organism>
<dbReference type="InterPro" id="IPR028082">
    <property type="entry name" value="Peripla_BP_I"/>
</dbReference>
<dbReference type="GO" id="GO:0003700">
    <property type="term" value="F:DNA-binding transcription factor activity"/>
    <property type="evidence" value="ECO:0007669"/>
    <property type="project" value="TreeGrafter"/>
</dbReference>